<keyword evidence="3" id="KW-0472">Membrane</keyword>
<gene>
    <name evidence="4" type="ORF">SAMN04490244_105212</name>
</gene>
<keyword evidence="5" id="KW-1185">Reference proteome</keyword>
<feature type="region of interest" description="Disordered" evidence="2">
    <location>
        <begin position="1"/>
        <end position="87"/>
    </location>
</feature>
<organism evidence="4 5">
    <name type="scientific">Tranquillimonas rosea</name>
    <dbReference type="NCBI Taxonomy" id="641238"/>
    <lineage>
        <taxon>Bacteria</taxon>
        <taxon>Pseudomonadati</taxon>
        <taxon>Pseudomonadota</taxon>
        <taxon>Alphaproteobacteria</taxon>
        <taxon>Rhodobacterales</taxon>
        <taxon>Roseobacteraceae</taxon>
        <taxon>Tranquillimonas</taxon>
    </lineage>
</organism>
<name>A0A1H9UEJ2_9RHOB</name>
<keyword evidence="3" id="KW-1133">Transmembrane helix</keyword>
<feature type="region of interest" description="Disordered" evidence="2">
    <location>
        <begin position="218"/>
        <end position="242"/>
    </location>
</feature>
<accession>A0A1H9UEJ2</accession>
<dbReference type="SUPFAM" id="SSF57997">
    <property type="entry name" value="Tropomyosin"/>
    <property type="match status" value="1"/>
</dbReference>
<evidence type="ECO:0008006" key="6">
    <source>
        <dbReference type="Google" id="ProtNLM"/>
    </source>
</evidence>
<feature type="coiled-coil region" evidence="1">
    <location>
        <begin position="132"/>
        <end position="159"/>
    </location>
</feature>
<protein>
    <recommendedName>
        <fullName evidence="6">Inner membrane protein</fullName>
    </recommendedName>
</protein>
<feature type="transmembrane region" description="Helical" evidence="3">
    <location>
        <begin position="93"/>
        <end position="113"/>
    </location>
</feature>
<feature type="compositionally biased region" description="Basic and acidic residues" evidence="2">
    <location>
        <begin position="33"/>
        <end position="45"/>
    </location>
</feature>
<keyword evidence="3" id="KW-0812">Transmembrane</keyword>
<feature type="compositionally biased region" description="Low complexity" evidence="2">
    <location>
        <begin position="46"/>
        <end position="72"/>
    </location>
</feature>
<evidence type="ECO:0000256" key="2">
    <source>
        <dbReference type="SAM" id="MobiDB-lite"/>
    </source>
</evidence>
<dbReference type="EMBL" id="FOGU01000005">
    <property type="protein sequence ID" value="SES07473.1"/>
    <property type="molecule type" value="Genomic_DNA"/>
</dbReference>
<proteinExistence type="predicted"/>
<sequence>MHDTDPNRPDTLDGGSASVEQTDGDDTVTGEHAASDEPGHPREEATASGTSATEATPEADTTPSDPARGGPNTPTPPPSSGNGEARIGKGPGFVTLLLGGLIAGVIGYGFAYYTEFRPFAVSDEGNDTVARLEAQEGQVAELSGELESLGSRLDEQASQTTELSGNVEQIQSAVSEIQNQVAGLEPAEGGVPQETLDELRAAADEGVAGLAQQLTEMSERMDSLEAQVEEAAQSGGGTGQDLSAYESQLDELQQQLDDQRAQIAETEEQAQQMQQEAQAQTRAVTARAALTRVQAAVEGGGSFDTALADLQSATDAQVPAVLRDSAGSGLATLGQLQRRFPDAARAALDASLQSTAGEGGMMDRVGKFLQAQTGARSIEPREGDGPDAVLSRAGAAVDQGNIEDALSELDSLPDAGREAMSEWIEAAQTRVEATAAVDDLAANLNTN</sequence>
<evidence type="ECO:0000313" key="5">
    <source>
        <dbReference type="Proteomes" id="UP000198885"/>
    </source>
</evidence>
<evidence type="ECO:0000313" key="4">
    <source>
        <dbReference type="EMBL" id="SES07473.1"/>
    </source>
</evidence>
<evidence type="ECO:0000256" key="1">
    <source>
        <dbReference type="SAM" id="Coils"/>
    </source>
</evidence>
<keyword evidence="1" id="KW-0175">Coiled coil</keyword>
<dbReference type="STRING" id="641238.SAMN04490244_105212"/>
<dbReference type="AlphaFoldDB" id="A0A1H9UEJ2"/>
<evidence type="ECO:0000256" key="3">
    <source>
        <dbReference type="SAM" id="Phobius"/>
    </source>
</evidence>
<feature type="compositionally biased region" description="Basic and acidic residues" evidence="2">
    <location>
        <begin position="1"/>
        <end position="11"/>
    </location>
</feature>
<dbReference type="Proteomes" id="UP000198885">
    <property type="component" value="Unassembled WGS sequence"/>
</dbReference>
<reference evidence="4 5" key="1">
    <citation type="submission" date="2016-10" db="EMBL/GenBank/DDBJ databases">
        <authorList>
            <person name="de Groot N.N."/>
        </authorList>
    </citation>
    <scope>NUCLEOTIDE SEQUENCE [LARGE SCALE GENOMIC DNA]</scope>
    <source>
        <strain evidence="4 5">DSM 23042</strain>
    </source>
</reference>
<dbReference type="Gene3D" id="1.10.287.1490">
    <property type="match status" value="1"/>
</dbReference>